<proteinExistence type="inferred from homology"/>
<feature type="compositionally biased region" description="Acidic residues" evidence="4">
    <location>
        <begin position="45"/>
        <end position="55"/>
    </location>
</feature>
<dbReference type="Pfam" id="PF12656">
    <property type="entry name" value="G-patch_2"/>
    <property type="match status" value="1"/>
</dbReference>
<feature type="domain" description="Spp2/MOS2 G-patch" evidence="5">
    <location>
        <begin position="257"/>
        <end position="310"/>
    </location>
</feature>
<sequence>MSQPISFTVRPPTSAPYRPSPLGNGGSGSRGAPSRRLFEQNGHGEEDDDDDDDDDSYRGSRKSNKPKDERIDGFGNGKALGGEKPAGPLIIPALPNKDWRASSSSSSSSKVPSYRPETRDPNEKVEVHERTGDGPQRSGLRKLNDKTDYNDGYSNSNSTNNQVKIEPIEQNEQDDIKPDISKYDEQSQVKSEIKPQPQTLEEQALQAILMGEVKVESEEEKLRRELVIGGSSNTNTYQQQNGLSEEDAFKRDIDELPEESTAEDYAAIPVSAFGEAMARGMGWNPNLNQGTKIHEPKLRPALLGLGATALEKPLPPSRNGSSSSSKKQPKIHKKDSMKYNLGESIIKKERFIENGTNNSDAGGSLSSSITPNNINNNDSSRSSRRNSPEESDSSYSKRRRDGDYDDNRRERDSKRYETEEERSRRKAKEREREREREGEYETEEERAKRKAKERERRDRYDNERDRDRDRNDRYDRERRDNRDNRDRRDDRDRRNERDRRDRYDRDSERDSERDRDRRR</sequence>
<dbReference type="GO" id="GO:0005681">
    <property type="term" value="C:spliceosomal complex"/>
    <property type="evidence" value="ECO:0007669"/>
    <property type="project" value="TreeGrafter"/>
</dbReference>
<accession>A0AAX4K3Q7</accession>
<feature type="compositionally biased region" description="Basic and acidic residues" evidence="4">
    <location>
        <begin position="116"/>
        <end position="132"/>
    </location>
</feature>
<evidence type="ECO:0000256" key="4">
    <source>
        <dbReference type="SAM" id="MobiDB-lite"/>
    </source>
</evidence>
<protein>
    <recommendedName>
        <fullName evidence="5">Spp2/MOS2 G-patch domain-containing protein</fullName>
    </recommendedName>
</protein>
<dbReference type="InterPro" id="IPR026822">
    <property type="entry name" value="Spp2/MOS2_G-patch"/>
</dbReference>
<feature type="compositionally biased region" description="Polar residues" evidence="4">
    <location>
        <begin position="354"/>
        <end position="365"/>
    </location>
</feature>
<feature type="compositionally biased region" description="Basic and acidic residues" evidence="4">
    <location>
        <begin position="174"/>
        <end position="193"/>
    </location>
</feature>
<dbReference type="GO" id="GO:0000398">
    <property type="term" value="P:mRNA splicing, via spliceosome"/>
    <property type="evidence" value="ECO:0007669"/>
    <property type="project" value="InterPro"/>
</dbReference>
<evidence type="ECO:0000256" key="3">
    <source>
        <dbReference type="ARBA" id="ARBA00023242"/>
    </source>
</evidence>
<dbReference type="InterPro" id="IPR045166">
    <property type="entry name" value="Spp2-like"/>
</dbReference>
<dbReference type="RefSeq" id="XP_066079113.1">
    <property type="nucleotide sequence ID" value="XM_066223016.1"/>
</dbReference>
<dbReference type="Proteomes" id="UP001355207">
    <property type="component" value="Chromosome 10"/>
</dbReference>
<keyword evidence="3" id="KW-0539">Nucleus</keyword>
<dbReference type="AlphaFoldDB" id="A0AAX4K3Q7"/>
<feature type="compositionally biased region" description="Low complexity" evidence="4">
    <location>
        <begin position="317"/>
        <end position="326"/>
    </location>
</feature>
<feature type="compositionally biased region" description="Basic and acidic residues" evidence="4">
    <location>
        <begin position="452"/>
        <end position="519"/>
    </location>
</feature>
<comment type="similarity">
    <text evidence="2">Belongs to the SPP2 family.</text>
</comment>
<dbReference type="EMBL" id="CP144107">
    <property type="protein sequence ID" value="WWC92351.1"/>
    <property type="molecule type" value="Genomic_DNA"/>
</dbReference>
<evidence type="ECO:0000256" key="1">
    <source>
        <dbReference type="ARBA" id="ARBA00004123"/>
    </source>
</evidence>
<feature type="compositionally biased region" description="Low complexity" evidence="4">
    <location>
        <begin position="366"/>
        <end position="380"/>
    </location>
</feature>
<name>A0AAX4K3Q7_9TREE</name>
<evidence type="ECO:0000259" key="5">
    <source>
        <dbReference type="Pfam" id="PF12656"/>
    </source>
</evidence>
<gene>
    <name evidence="6" type="ORF">L201_007306</name>
</gene>
<organism evidence="6 7">
    <name type="scientific">Kwoniella dendrophila CBS 6074</name>
    <dbReference type="NCBI Taxonomy" id="1295534"/>
    <lineage>
        <taxon>Eukaryota</taxon>
        <taxon>Fungi</taxon>
        <taxon>Dikarya</taxon>
        <taxon>Basidiomycota</taxon>
        <taxon>Agaricomycotina</taxon>
        <taxon>Tremellomycetes</taxon>
        <taxon>Tremellales</taxon>
        <taxon>Cryptococcaceae</taxon>
        <taxon>Kwoniella</taxon>
    </lineage>
</organism>
<comment type="subcellular location">
    <subcellularLocation>
        <location evidence="1">Nucleus</location>
    </subcellularLocation>
</comment>
<dbReference type="PANTHER" id="PTHR15818:SF2">
    <property type="entry name" value="G-PATCH DOMAIN AND KOW MOTIFS-CONTAINING PROTEIN"/>
    <property type="match status" value="1"/>
</dbReference>
<dbReference type="GeneID" id="91097975"/>
<feature type="compositionally biased region" description="Basic and acidic residues" evidence="4">
    <location>
        <begin position="400"/>
        <end position="439"/>
    </location>
</feature>
<evidence type="ECO:0000313" key="6">
    <source>
        <dbReference type="EMBL" id="WWC92351.1"/>
    </source>
</evidence>
<evidence type="ECO:0000313" key="7">
    <source>
        <dbReference type="Proteomes" id="UP001355207"/>
    </source>
</evidence>
<evidence type="ECO:0000256" key="2">
    <source>
        <dbReference type="ARBA" id="ARBA00008576"/>
    </source>
</evidence>
<dbReference type="PANTHER" id="PTHR15818">
    <property type="entry name" value="G PATCH AND KOW-CONTAINING"/>
    <property type="match status" value="1"/>
</dbReference>
<feature type="region of interest" description="Disordered" evidence="4">
    <location>
        <begin position="1"/>
        <end position="198"/>
    </location>
</feature>
<reference evidence="6 7" key="1">
    <citation type="submission" date="2024-01" db="EMBL/GenBank/DDBJ databases">
        <title>Comparative genomics of Cryptococcus and Kwoniella reveals pathogenesis evolution and contrasting modes of karyotype evolution via chromosome fusion or intercentromeric recombination.</title>
        <authorList>
            <person name="Coelho M.A."/>
            <person name="David-Palma M."/>
            <person name="Shea T."/>
            <person name="Bowers K."/>
            <person name="McGinley-Smith S."/>
            <person name="Mohammad A.W."/>
            <person name="Gnirke A."/>
            <person name="Yurkov A.M."/>
            <person name="Nowrousian M."/>
            <person name="Sun S."/>
            <person name="Cuomo C.A."/>
            <person name="Heitman J."/>
        </authorList>
    </citation>
    <scope>NUCLEOTIDE SEQUENCE [LARGE SCALE GENOMIC DNA]</scope>
    <source>
        <strain evidence="6 7">CBS 6074</strain>
    </source>
</reference>
<keyword evidence="7" id="KW-1185">Reference proteome</keyword>
<feature type="compositionally biased region" description="Polar residues" evidence="4">
    <location>
        <begin position="152"/>
        <end position="163"/>
    </location>
</feature>
<feature type="region of interest" description="Disordered" evidence="4">
    <location>
        <begin position="286"/>
        <end position="519"/>
    </location>
</feature>